<dbReference type="EMBL" id="ACOM01000005">
    <property type="protein sequence ID" value="EEP53197.1"/>
    <property type="molecule type" value="Genomic_DNA"/>
</dbReference>
<name>C4IGR3_CLOBU</name>
<gene>
    <name evidence="1" type="ORF">CLP_2607</name>
</gene>
<organism evidence="1 2">
    <name type="scientific">Clostridium butyricum E4 str. BoNT E BL5262</name>
    <dbReference type="NCBI Taxonomy" id="632245"/>
    <lineage>
        <taxon>Bacteria</taxon>
        <taxon>Bacillati</taxon>
        <taxon>Bacillota</taxon>
        <taxon>Clostridia</taxon>
        <taxon>Eubacteriales</taxon>
        <taxon>Clostridiaceae</taxon>
        <taxon>Clostridium</taxon>
    </lineage>
</organism>
<dbReference type="Proteomes" id="UP000003081">
    <property type="component" value="Unassembled WGS sequence"/>
</dbReference>
<comment type="caution">
    <text evidence="1">The sequence shown here is derived from an EMBL/GenBank/DDBJ whole genome shotgun (WGS) entry which is preliminary data.</text>
</comment>
<keyword evidence="2" id="KW-1185">Reference proteome</keyword>
<sequence>MMAFYVVRGWKISDLLELSATEKIFMRHAQKYYWEEEFEKYKALFGEKGVS</sequence>
<protein>
    <submittedName>
        <fullName evidence="1">Uncharacterized protein</fullName>
    </submittedName>
</protein>
<dbReference type="HOGENOM" id="CLU_3097287_0_0_9"/>
<accession>C4IGR3</accession>
<dbReference type="AlphaFoldDB" id="C4IGR3"/>
<evidence type="ECO:0000313" key="1">
    <source>
        <dbReference type="EMBL" id="EEP53197.1"/>
    </source>
</evidence>
<proteinExistence type="predicted"/>
<evidence type="ECO:0000313" key="2">
    <source>
        <dbReference type="Proteomes" id="UP000003081"/>
    </source>
</evidence>
<reference evidence="1 2" key="1">
    <citation type="submission" date="2009-08" db="EMBL/GenBank/DDBJ databases">
        <authorList>
            <person name="Shrivastava S."/>
            <person name="Brinkac L.B."/>
            <person name="Brown J.L."/>
            <person name="Bruce D.B."/>
            <person name="Detter C."/>
            <person name="Green L.D."/>
            <person name="Munk C.A."/>
            <person name="Rogers Y.C."/>
            <person name="Tapia R."/>
            <person name="Sims D.R."/>
            <person name="Smith L.A."/>
            <person name="Smith T.J."/>
            <person name="Sutton G."/>
            <person name="Brettin T."/>
        </authorList>
    </citation>
    <scope>NUCLEOTIDE SEQUENCE [LARGE SCALE GENOMIC DNA]</scope>
    <source>
        <strain evidence="2">E4 str. BoNT E BL5262</strain>
    </source>
</reference>